<feature type="signal peptide" evidence="2">
    <location>
        <begin position="1"/>
        <end position="29"/>
    </location>
</feature>
<sequence>MARAGKGSLSSLLLLLAVVLAASTALASAEEANAPLVLPSARAASSSSTSCLDNPPDMTVTGAEAGQTAPDFHGVEAYLTGSRRAHRAIVLASDYYGFEAPKLRQIADQVAALGYYVVVPDLLHRDPFKDGFSFEEWIKTHSPADAAEKVQPLIAALTKEGKSVGFGGYCWGAKVAVELAKTDEIQAVVISHPSLVTVHDMKKIKCHIAVLGGEYDTRSPPQLVQQFQRVLEQNEAIDHMVKIFPRVPHGFACRYNSSDPFAVKTAEEAREDMASWFTKHLKHESESFQFQRAAGI</sequence>
<feature type="region of interest" description="Disordered" evidence="1">
    <location>
        <begin position="46"/>
        <end position="66"/>
    </location>
</feature>
<feature type="chain" id="PRO_5037716075" description="Dienelactone hydrolase domain-containing protein" evidence="2">
    <location>
        <begin position="30"/>
        <end position="296"/>
    </location>
</feature>
<dbReference type="InterPro" id="IPR029058">
    <property type="entry name" value="AB_hydrolase_fold"/>
</dbReference>
<dbReference type="InterPro" id="IPR002925">
    <property type="entry name" value="Dienelactn_hydro"/>
</dbReference>
<comment type="caution">
    <text evidence="4">The sequence shown here is derived from an EMBL/GenBank/DDBJ whole genome shotgun (WGS) entry which is preliminary data.</text>
</comment>
<organism evidence="4 5">
    <name type="scientific">Sorghum bicolor</name>
    <name type="common">Sorghum</name>
    <name type="synonym">Sorghum vulgare</name>
    <dbReference type="NCBI Taxonomy" id="4558"/>
    <lineage>
        <taxon>Eukaryota</taxon>
        <taxon>Viridiplantae</taxon>
        <taxon>Streptophyta</taxon>
        <taxon>Embryophyta</taxon>
        <taxon>Tracheophyta</taxon>
        <taxon>Spermatophyta</taxon>
        <taxon>Magnoliopsida</taxon>
        <taxon>Liliopsida</taxon>
        <taxon>Poales</taxon>
        <taxon>Poaceae</taxon>
        <taxon>PACMAD clade</taxon>
        <taxon>Panicoideae</taxon>
        <taxon>Andropogonodae</taxon>
        <taxon>Andropogoneae</taxon>
        <taxon>Sorghinae</taxon>
        <taxon>Sorghum</taxon>
    </lineage>
</organism>
<accession>A0A921U4N8</accession>
<evidence type="ECO:0000256" key="2">
    <source>
        <dbReference type="SAM" id="SignalP"/>
    </source>
</evidence>
<dbReference type="OMA" id="CRYLKAG"/>
<dbReference type="GO" id="GO:0016787">
    <property type="term" value="F:hydrolase activity"/>
    <property type="evidence" value="ECO:0007669"/>
    <property type="project" value="InterPro"/>
</dbReference>
<evidence type="ECO:0000256" key="1">
    <source>
        <dbReference type="SAM" id="MobiDB-lite"/>
    </source>
</evidence>
<dbReference type="SUPFAM" id="SSF53474">
    <property type="entry name" value="alpha/beta-Hydrolases"/>
    <property type="match status" value="1"/>
</dbReference>
<reference evidence="4" key="2">
    <citation type="submission" date="2020-10" db="EMBL/GenBank/DDBJ databases">
        <authorList>
            <person name="Cooper E.A."/>
            <person name="Brenton Z.W."/>
            <person name="Flinn B.S."/>
            <person name="Jenkins J."/>
            <person name="Shu S."/>
            <person name="Flowers D."/>
            <person name="Luo F."/>
            <person name="Wang Y."/>
            <person name="Xia P."/>
            <person name="Barry K."/>
            <person name="Daum C."/>
            <person name="Lipzen A."/>
            <person name="Yoshinaga Y."/>
            <person name="Schmutz J."/>
            <person name="Saski C."/>
            <person name="Vermerris W."/>
            <person name="Kresovich S."/>
        </authorList>
    </citation>
    <scope>NUCLEOTIDE SEQUENCE</scope>
</reference>
<proteinExistence type="predicted"/>
<dbReference type="KEGG" id="sbi:8085101"/>
<reference evidence="4" key="1">
    <citation type="journal article" date="2019" name="BMC Genomics">
        <title>A new reference genome for Sorghum bicolor reveals high levels of sequence similarity between sweet and grain genotypes: implications for the genetics of sugar metabolism.</title>
        <authorList>
            <person name="Cooper E.A."/>
            <person name="Brenton Z.W."/>
            <person name="Flinn B.S."/>
            <person name="Jenkins J."/>
            <person name="Shu S."/>
            <person name="Flowers D."/>
            <person name="Luo F."/>
            <person name="Wang Y."/>
            <person name="Xia P."/>
            <person name="Barry K."/>
            <person name="Daum C."/>
            <person name="Lipzen A."/>
            <person name="Yoshinaga Y."/>
            <person name="Schmutz J."/>
            <person name="Saski C."/>
            <person name="Vermerris W."/>
            <person name="Kresovich S."/>
        </authorList>
    </citation>
    <scope>NUCLEOTIDE SEQUENCE</scope>
</reference>
<feature type="domain" description="Dienelactone hydrolase" evidence="3">
    <location>
        <begin position="76"/>
        <end position="280"/>
    </location>
</feature>
<dbReference type="EMBL" id="CM027688">
    <property type="protein sequence ID" value="KAG0517989.1"/>
    <property type="molecule type" value="Genomic_DNA"/>
</dbReference>
<name>A0A921U4N8_SORBI</name>
<gene>
    <name evidence="4" type="ORF">BDA96_09G136800</name>
</gene>
<evidence type="ECO:0000313" key="5">
    <source>
        <dbReference type="Proteomes" id="UP000807115"/>
    </source>
</evidence>
<evidence type="ECO:0000313" key="4">
    <source>
        <dbReference type="EMBL" id="KAG0517989.1"/>
    </source>
</evidence>
<dbReference type="AlphaFoldDB" id="A0A921U4N8"/>
<dbReference type="Pfam" id="PF01738">
    <property type="entry name" value="DLH"/>
    <property type="match status" value="1"/>
</dbReference>
<dbReference type="OrthoDB" id="17560at2759"/>
<dbReference type="PANTHER" id="PTHR17630">
    <property type="entry name" value="DIENELACTONE HYDROLASE"/>
    <property type="match status" value="1"/>
</dbReference>
<protein>
    <recommendedName>
        <fullName evidence="3">Dienelactone hydrolase domain-containing protein</fullName>
    </recommendedName>
</protein>
<dbReference type="PANTHER" id="PTHR17630:SF89">
    <property type="entry name" value="OS05G0400200 PROTEIN"/>
    <property type="match status" value="1"/>
</dbReference>
<dbReference type="Gramene" id="EES18194">
    <property type="protein sequence ID" value="EES18194"/>
    <property type="gene ID" value="SORBI_3009G130200"/>
</dbReference>
<dbReference type="Proteomes" id="UP000807115">
    <property type="component" value="Chromosome 9"/>
</dbReference>
<keyword evidence="2" id="KW-0732">Signal</keyword>
<dbReference type="Gene3D" id="3.40.50.1820">
    <property type="entry name" value="alpha/beta hydrolase"/>
    <property type="match status" value="1"/>
</dbReference>
<evidence type="ECO:0000259" key="3">
    <source>
        <dbReference type="Pfam" id="PF01738"/>
    </source>
</evidence>